<accession>A0ABU8TSA9</accession>
<evidence type="ECO:0000313" key="2">
    <source>
        <dbReference type="EMBL" id="MEJ8541941.1"/>
    </source>
</evidence>
<sequence length="150" mass="16808">MKKTHLIFHVDPYGTAGKAERKPRKYYFLSPSIKASLNFILGRYAPEKNEFLGPLAENLVASSFFKMKERGILNGILYPADPGSVDFLLSRADGEIIPVEVGVGRKSKGQLKKAIKRYKSNYGILVSKRSQIIEKEGNVIQIPLTTFSFI</sequence>
<evidence type="ECO:0000259" key="1">
    <source>
        <dbReference type="Pfam" id="PF13635"/>
    </source>
</evidence>
<evidence type="ECO:0000313" key="3">
    <source>
        <dbReference type="Proteomes" id="UP001369247"/>
    </source>
</evidence>
<reference evidence="2 3" key="1">
    <citation type="submission" date="2023-12" db="EMBL/GenBank/DDBJ databases">
        <title>Phenotypic and Genomic Characterization of Methanothermobacter wolfeii Strain BSEL, a CO2-Capturing Archaeon with Minimal Nutrient Requirements.</title>
        <authorList>
            <person name="Ale Enriquez F."/>
            <person name="Ahring B.K."/>
        </authorList>
    </citation>
    <scope>NUCLEOTIDE SEQUENCE [LARGE SCALE GENOMIC DNA]</scope>
    <source>
        <strain evidence="2 3">BSEL-1</strain>
    </source>
</reference>
<keyword evidence="3" id="KW-1185">Reference proteome</keyword>
<dbReference type="Proteomes" id="UP001369247">
    <property type="component" value="Unassembled WGS sequence"/>
</dbReference>
<dbReference type="RefSeq" id="WP_340222249.1">
    <property type="nucleotide sequence ID" value="NZ_JAXUHJ010000003.1"/>
</dbReference>
<comment type="caution">
    <text evidence="2">The sequence shown here is derived from an EMBL/GenBank/DDBJ whole genome shotgun (WGS) entry which is preliminary data.</text>
</comment>
<name>A0ABU8TSA9_METWO</name>
<protein>
    <submittedName>
        <fullName evidence="2">DUF4143 domain-containing protein</fullName>
    </submittedName>
</protein>
<feature type="domain" description="DUF4143" evidence="1">
    <location>
        <begin position="2"/>
        <end position="101"/>
    </location>
</feature>
<dbReference type="InterPro" id="IPR025420">
    <property type="entry name" value="DUF4143"/>
</dbReference>
<dbReference type="EMBL" id="JAXUHJ010000003">
    <property type="protein sequence ID" value="MEJ8541941.1"/>
    <property type="molecule type" value="Genomic_DNA"/>
</dbReference>
<proteinExistence type="predicted"/>
<dbReference type="Pfam" id="PF13635">
    <property type="entry name" value="DUF4143"/>
    <property type="match status" value="1"/>
</dbReference>
<organism evidence="2 3">
    <name type="scientific">Methanothermobacter wolfeii</name>
    <name type="common">Methanobacterium wolfei</name>
    <dbReference type="NCBI Taxonomy" id="145261"/>
    <lineage>
        <taxon>Archaea</taxon>
        <taxon>Methanobacteriati</taxon>
        <taxon>Methanobacteriota</taxon>
        <taxon>Methanomada group</taxon>
        <taxon>Methanobacteria</taxon>
        <taxon>Methanobacteriales</taxon>
        <taxon>Methanobacteriaceae</taxon>
        <taxon>Methanothermobacter</taxon>
    </lineage>
</organism>
<gene>
    <name evidence="2" type="ORF">U2150_00295</name>
</gene>